<dbReference type="PROSITE" id="PS50297">
    <property type="entry name" value="ANK_REP_REGION"/>
    <property type="match status" value="1"/>
</dbReference>
<dbReference type="GO" id="GO:0035556">
    <property type="term" value="P:intracellular signal transduction"/>
    <property type="evidence" value="ECO:0007669"/>
    <property type="project" value="TreeGrafter"/>
</dbReference>
<dbReference type="SUPFAM" id="SSF47986">
    <property type="entry name" value="DEATH domain"/>
    <property type="match status" value="1"/>
</dbReference>
<dbReference type="SMART" id="SM00005">
    <property type="entry name" value="DEATH"/>
    <property type="match status" value="1"/>
</dbReference>
<evidence type="ECO:0000256" key="3">
    <source>
        <dbReference type="ARBA" id="ARBA00022741"/>
    </source>
</evidence>
<dbReference type="GO" id="GO:0043065">
    <property type="term" value="P:positive regulation of apoptotic process"/>
    <property type="evidence" value="ECO:0007669"/>
    <property type="project" value="TreeGrafter"/>
</dbReference>
<dbReference type="InterPro" id="IPR000719">
    <property type="entry name" value="Prot_kinase_dom"/>
</dbReference>
<reference evidence="10" key="1">
    <citation type="submission" date="2025-08" db="UniProtKB">
        <authorList>
            <consortium name="RefSeq"/>
        </authorList>
    </citation>
    <scope>IDENTIFICATION</scope>
    <source>
        <tissue evidence="10">Whole body</tissue>
    </source>
</reference>
<dbReference type="InterPro" id="IPR017441">
    <property type="entry name" value="Protein_kinase_ATP_BS"/>
</dbReference>
<dbReference type="PROSITE" id="PS50011">
    <property type="entry name" value="PROTEIN_KINASE_DOM"/>
    <property type="match status" value="1"/>
</dbReference>
<name>A0A6J1R7F7_9HYME</name>
<evidence type="ECO:0000256" key="5">
    <source>
        <dbReference type="ARBA" id="ARBA00022840"/>
    </source>
</evidence>
<protein>
    <submittedName>
        <fullName evidence="10">Death-associated protein kinase 1-like isoform X5</fullName>
    </submittedName>
</protein>
<dbReference type="SUPFAM" id="SSF48403">
    <property type="entry name" value="Ankyrin repeat"/>
    <property type="match status" value="1"/>
</dbReference>
<dbReference type="Gene3D" id="3.40.50.300">
    <property type="entry name" value="P-loop containing nucleotide triphosphate hydrolases"/>
    <property type="match status" value="1"/>
</dbReference>
<dbReference type="Proteomes" id="UP000504618">
    <property type="component" value="Unplaced"/>
</dbReference>
<evidence type="ECO:0000313" key="9">
    <source>
        <dbReference type="Proteomes" id="UP000504618"/>
    </source>
</evidence>
<dbReference type="GO" id="GO:0005524">
    <property type="term" value="F:ATP binding"/>
    <property type="evidence" value="ECO:0007669"/>
    <property type="project" value="UniProtKB-UniRule"/>
</dbReference>
<proteinExistence type="predicted"/>
<dbReference type="Pfam" id="PF00531">
    <property type="entry name" value="Death"/>
    <property type="match status" value="1"/>
</dbReference>
<dbReference type="PROSITE" id="PS50088">
    <property type="entry name" value="ANK_REPEAT"/>
    <property type="match status" value="2"/>
</dbReference>
<dbReference type="Pfam" id="PF00069">
    <property type="entry name" value="Pkinase"/>
    <property type="match status" value="1"/>
</dbReference>
<organism evidence="9 10">
    <name type="scientific">Temnothorax curvispinosus</name>
    <dbReference type="NCBI Taxonomy" id="300111"/>
    <lineage>
        <taxon>Eukaryota</taxon>
        <taxon>Metazoa</taxon>
        <taxon>Ecdysozoa</taxon>
        <taxon>Arthropoda</taxon>
        <taxon>Hexapoda</taxon>
        <taxon>Insecta</taxon>
        <taxon>Pterygota</taxon>
        <taxon>Neoptera</taxon>
        <taxon>Endopterygota</taxon>
        <taxon>Hymenoptera</taxon>
        <taxon>Apocrita</taxon>
        <taxon>Aculeata</taxon>
        <taxon>Formicoidea</taxon>
        <taxon>Formicidae</taxon>
        <taxon>Myrmicinae</taxon>
        <taxon>Temnothorax</taxon>
    </lineage>
</organism>
<dbReference type="GO" id="GO:0005634">
    <property type="term" value="C:nucleus"/>
    <property type="evidence" value="ECO:0007669"/>
    <property type="project" value="TreeGrafter"/>
</dbReference>
<dbReference type="InterPro" id="IPR011009">
    <property type="entry name" value="Kinase-like_dom_sf"/>
</dbReference>
<dbReference type="SUPFAM" id="SSF52540">
    <property type="entry name" value="P-loop containing nucleoside triphosphate hydrolases"/>
    <property type="match status" value="1"/>
</dbReference>
<dbReference type="Gene3D" id="3.30.200.20">
    <property type="entry name" value="Phosphorylase Kinase, domain 1"/>
    <property type="match status" value="1"/>
</dbReference>
<dbReference type="InterPro" id="IPR000488">
    <property type="entry name" value="Death_dom"/>
</dbReference>
<keyword evidence="4" id="KW-0418">Kinase</keyword>
<dbReference type="GeneID" id="112465442"/>
<dbReference type="Gene3D" id="1.10.533.10">
    <property type="entry name" value="Death Domain, Fas"/>
    <property type="match status" value="1"/>
</dbReference>
<evidence type="ECO:0000256" key="1">
    <source>
        <dbReference type="ARBA" id="ARBA00022527"/>
    </source>
</evidence>
<dbReference type="GO" id="GO:0045087">
    <property type="term" value="P:innate immune response"/>
    <property type="evidence" value="ECO:0007669"/>
    <property type="project" value="UniProtKB-ARBA"/>
</dbReference>
<keyword evidence="2" id="KW-0808">Transferase</keyword>
<keyword evidence="9" id="KW-1185">Reference proteome</keyword>
<evidence type="ECO:0000313" key="10">
    <source>
        <dbReference type="RefSeq" id="XP_024888760.1"/>
    </source>
</evidence>
<dbReference type="PROSITE" id="PS00107">
    <property type="entry name" value="PROTEIN_KINASE_ATP"/>
    <property type="match status" value="1"/>
</dbReference>
<dbReference type="SMART" id="SM00248">
    <property type="entry name" value="ANK"/>
    <property type="match status" value="2"/>
</dbReference>
<dbReference type="InterPro" id="IPR036770">
    <property type="entry name" value="Ankyrin_rpt-contain_sf"/>
</dbReference>
<sequence length="1109" mass="123550">MMPGTSRQLETSNDPVWSTLMEVHHEPIEKNYQLLEEIGKGQFAIVRKCQEIKTGALYAAKIMRKRRVARGVAAADIAREAGLLARLRHPNIVSLYKVIDTGTTVVLLLELITGGELFHWTPSGEAEAAHVVRQVLMALNHLHSHQVAHLDIKPENILLSSPPPMPSIKLIDLGLSHRLVPGSEHRALFGTPEFVAPEIVNYEPLSLGTDLWAVGVLTYILLSGASPFLGEDKQETYANVAACQYQFDNEYFSNVSEIAKDFIRSLLIKDPKERGNAESCLKHPWILTESEAPQGLGGAMISAVKRGCVEAVSQLLLQGAPLNMKDSKEDTLLHIACEIGDEGMTILLIESGIDLDTPNKQGLTALHVAARHGHINLVRHLCLAGCDVDKTNRGIRADVTAIKYGHPEIANLLDKLRNLNQRENYIRQLQPTHRPIDRLHIRLLGHCASGKTSLINSLKSGLFSFGFFRRSRSQNCSAKREPSIELDVTSKHGSLSFEYSDSEYEGTQGVEWSRGNVGGECVFWELCGREEFLASYHYVLTFQQPAVHLITVSLREPLTVQLQQIKFWLQFILDRINPTNVGFGGKCNDVKVILVGTYAPEPLAPNSNGGNLLAPLLPFLKDFTSILGEEPQMVALDATNPSSPGLKLLRSYLNNARMEFLESALVWTGLAEAWRSYMQSLEVPPLMLTQEEFLNEVRKINPLVCLEHCRHLGLQLQNLGECILLPGNLIVLSPEWFWQDVLNWQLSPNQRGRLGGRTTGVYTLEDFQARCPCPAAQALQALQAVNLCVPCEVDDDEVEYEIPCLNLVERLPGLWEPWKPCSNALPHTGLRLCPEEAPLYHLTAIFTHLQAQLRKITQTWDPSNSDLYQWWRGSKLCLGPCESIITFEEEEHSCVEIQVRGPRGSSAQCFALLSVILDAMDTTIELVAPGMLLERHWLSPSQLREYDEIVHSWAPATVISALIDKGLEEATLKNPLNDRQETVWEIVSCGLPLMENCVPGPKQPVKYIKPAVQRRLAQMLDPPDHHGRDWCLLAVRLGLGDRVAQLDSTVDSPTLRLLNCAGAECTVGLLVQQLRALDREDAVHLLLTYTPTYVLLMSIDSETGSNLSR</sequence>
<dbReference type="InterPro" id="IPR027417">
    <property type="entry name" value="P-loop_NTPase"/>
</dbReference>
<dbReference type="InterPro" id="IPR011029">
    <property type="entry name" value="DEATH-like_dom_sf"/>
</dbReference>
<dbReference type="Pfam" id="PF12796">
    <property type="entry name" value="Ank_2"/>
    <property type="match status" value="1"/>
</dbReference>
<keyword evidence="6" id="KW-0040">ANK repeat</keyword>
<feature type="binding site" evidence="7">
    <location>
        <position position="61"/>
    </location>
    <ligand>
        <name>ATP</name>
        <dbReference type="ChEBI" id="CHEBI:30616"/>
    </ligand>
</feature>
<dbReference type="RefSeq" id="XP_024888760.1">
    <property type="nucleotide sequence ID" value="XM_025032992.1"/>
</dbReference>
<evidence type="ECO:0000256" key="2">
    <source>
        <dbReference type="ARBA" id="ARBA00022679"/>
    </source>
</evidence>
<dbReference type="InterPro" id="IPR008271">
    <property type="entry name" value="Ser/Thr_kinase_AS"/>
</dbReference>
<dbReference type="SUPFAM" id="SSF56112">
    <property type="entry name" value="Protein kinase-like (PK-like)"/>
    <property type="match status" value="1"/>
</dbReference>
<keyword evidence="1" id="KW-0723">Serine/threonine-protein kinase</keyword>
<feature type="repeat" description="ANK" evidence="6">
    <location>
        <begin position="328"/>
        <end position="360"/>
    </location>
</feature>
<accession>A0A6J1R7F7</accession>
<feature type="domain" description="Protein kinase" evidence="8">
    <location>
        <begin position="32"/>
        <end position="286"/>
    </location>
</feature>
<dbReference type="PANTHER" id="PTHR24342:SF14">
    <property type="entry name" value="DEATH-ASSOCIATED PROTEIN KINASE DAPK-1"/>
    <property type="match status" value="1"/>
</dbReference>
<gene>
    <name evidence="10" type="primary">LOC112465442</name>
</gene>
<evidence type="ECO:0000256" key="7">
    <source>
        <dbReference type="PROSITE-ProRule" id="PRU10141"/>
    </source>
</evidence>
<feature type="repeat" description="ANK" evidence="6">
    <location>
        <begin position="361"/>
        <end position="393"/>
    </location>
</feature>
<keyword evidence="3 7" id="KW-0547">Nucleotide-binding</keyword>
<dbReference type="PROSITE" id="PS00108">
    <property type="entry name" value="PROTEIN_KINASE_ST"/>
    <property type="match status" value="1"/>
</dbReference>
<dbReference type="Gene3D" id="1.10.510.10">
    <property type="entry name" value="Transferase(Phosphotransferase) domain 1"/>
    <property type="match status" value="1"/>
</dbReference>
<evidence type="ECO:0000259" key="8">
    <source>
        <dbReference type="PROSITE" id="PS50011"/>
    </source>
</evidence>
<dbReference type="InterPro" id="IPR002110">
    <property type="entry name" value="Ankyrin_rpt"/>
</dbReference>
<dbReference type="FunFam" id="1.10.510.10:FF:000571">
    <property type="entry name" value="Maternal embryonic leucine zipper kinase"/>
    <property type="match status" value="1"/>
</dbReference>
<dbReference type="Gene3D" id="1.25.40.20">
    <property type="entry name" value="Ankyrin repeat-containing domain"/>
    <property type="match status" value="1"/>
</dbReference>
<dbReference type="CDD" id="cd08782">
    <property type="entry name" value="Death_DAPK1"/>
    <property type="match status" value="1"/>
</dbReference>
<dbReference type="AlphaFoldDB" id="A0A6J1R7F7"/>
<evidence type="ECO:0000256" key="6">
    <source>
        <dbReference type="PROSITE-ProRule" id="PRU00023"/>
    </source>
</evidence>
<evidence type="ECO:0000256" key="4">
    <source>
        <dbReference type="ARBA" id="ARBA00022777"/>
    </source>
</evidence>
<keyword evidence="5 7" id="KW-0067">ATP-binding</keyword>
<dbReference type="PANTHER" id="PTHR24342">
    <property type="entry name" value="SERINE/THREONINE-PROTEIN KINASE 17"/>
    <property type="match status" value="1"/>
</dbReference>
<dbReference type="SMART" id="SM00220">
    <property type="entry name" value="S_TKc"/>
    <property type="match status" value="1"/>
</dbReference>
<dbReference type="GO" id="GO:0004674">
    <property type="term" value="F:protein serine/threonine kinase activity"/>
    <property type="evidence" value="ECO:0007669"/>
    <property type="project" value="UniProtKB-KW"/>
</dbReference>